<sequence>MTTTKKSKNTRTRRSIAPVPPTLMGAPCIYGDRTILQHWLKHYWQKLQLPEHELTHLAITQDRQEFMRWTGKRLNLMTLGCYCYVTMAQALRKEYWHLIFIEPDLQPKSIEVTVAHELIHLADRVNGTPRKHRHHGYDSIAADEAAVTGYGLEELRALLFEESKRREEMRRARRPIRYIYECPSCGKQYPRTRRYSRPVSCSNCDKHYNPQFRLQESNAASA</sequence>
<comment type="caution">
    <text evidence="1">The sequence shown here is derived from an EMBL/GenBank/DDBJ whole genome shotgun (WGS) entry which is preliminary data.</text>
</comment>
<dbReference type="STRING" id="485913.Krac_8860"/>
<reference evidence="1 2" key="1">
    <citation type="journal article" date="2011" name="Stand. Genomic Sci.">
        <title>Non-contiguous finished genome sequence and contextual data of the filamentous soil bacterium Ktedonobacter racemifer type strain (SOSP1-21).</title>
        <authorList>
            <person name="Chang Y.J."/>
            <person name="Land M."/>
            <person name="Hauser L."/>
            <person name="Chertkov O."/>
            <person name="Del Rio T.G."/>
            <person name="Nolan M."/>
            <person name="Copeland A."/>
            <person name="Tice H."/>
            <person name="Cheng J.F."/>
            <person name="Lucas S."/>
            <person name="Han C."/>
            <person name="Goodwin L."/>
            <person name="Pitluck S."/>
            <person name="Ivanova N."/>
            <person name="Ovchinikova G."/>
            <person name="Pati A."/>
            <person name="Chen A."/>
            <person name="Palaniappan K."/>
            <person name="Mavromatis K."/>
            <person name="Liolios K."/>
            <person name="Brettin T."/>
            <person name="Fiebig A."/>
            <person name="Rohde M."/>
            <person name="Abt B."/>
            <person name="Goker M."/>
            <person name="Detter J.C."/>
            <person name="Woyke T."/>
            <person name="Bristow J."/>
            <person name="Eisen J.A."/>
            <person name="Markowitz V."/>
            <person name="Hugenholtz P."/>
            <person name="Kyrpides N.C."/>
            <person name="Klenk H.P."/>
            <person name="Lapidus A."/>
        </authorList>
    </citation>
    <scope>NUCLEOTIDE SEQUENCE [LARGE SCALE GENOMIC DNA]</scope>
    <source>
        <strain evidence="2">DSM 44963</strain>
    </source>
</reference>
<evidence type="ECO:0008006" key="3">
    <source>
        <dbReference type="Google" id="ProtNLM"/>
    </source>
</evidence>
<dbReference type="RefSeq" id="WP_007912756.1">
    <property type="nucleotide sequence ID" value="NZ_ADVG01000002.1"/>
</dbReference>
<evidence type="ECO:0000313" key="1">
    <source>
        <dbReference type="EMBL" id="EFH87526.1"/>
    </source>
</evidence>
<gene>
    <name evidence="1" type="ORF">Krac_8860</name>
</gene>
<dbReference type="EMBL" id="ADVG01000002">
    <property type="protein sequence ID" value="EFH87526.1"/>
    <property type="molecule type" value="Genomic_DNA"/>
</dbReference>
<dbReference type="InParanoid" id="D6TPU1"/>
<accession>D6TPU1</accession>
<keyword evidence="2" id="KW-1185">Reference proteome</keyword>
<organism evidence="1 2">
    <name type="scientific">Ktedonobacter racemifer DSM 44963</name>
    <dbReference type="NCBI Taxonomy" id="485913"/>
    <lineage>
        <taxon>Bacteria</taxon>
        <taxon>Bacillati</taxon>
        <taxon>Chloroflexota</taxon>
        <taxon>Ktedonobacteria</taxon>
        <taxon>Ktedonobacterales</taxon>
        <taxon>Ktedonobacteraceae</taxon>
        <taxon>Ktedonobacter</taxon>
    </lineage>
</organism>
<dbReference type="AlphaFoldDB" id="D6TPU1"/>
<dbReference type="OrthoDB" id="9799909at2"/>
<dbReference type="Proteomes" id="UP000004508">
    <property type="component" value="Unassembled WGS sequence"/>
</dbReference>
<protein>
    <recommendedName>
        <fullName evidence="3">SprT-like domain-containing protein</fullName>
    </recommendedName>
</protein>
<evidence type="ECO:0000313" key="2">
    <source>
        <dbReference type="Proteomes" id="UP000004508"/>
    </source>
</evidence>
<name>D6TPU1_KTERA</name>
<proteinExistence type="predicted"/>